<dbReference type="KEGG" id="llu:AKJ09_05568"/>
<reference evidence="2 3" key="1">
    <citation type="submission" date="2015-08" db="EMBL/GenBank/DDBJ databases">
        <authorList>
            <person name="Babu N.S."/>
            <person name="Beckwith C.J."/>
            <person name="Beseler K.G."/>
            <person name="Brison A."/>
            <person name="Carone J.V."/>
            <person name="Caskin T.P."/>
            <person name="Diamond M."/>
            <person name="Durham M.E."/>
            <person name="Foxe J.M."/>
            <person name="Go M."/>
            <person name="Henderson B.A."/>
            <person name="Jones I.B."/>
            <person name="McGettigan J.A."/>
            <person name="Micheletti S.J."/>
            <person name="Nasrallah M.E."/>
            <person name="Ortiz D."/>
            <person name="Piller C.R."/>
            <person name="Privatt S.R."/>
            <person name="Schneider S.L."/>
            <person name="Sharp S."/>
            <person name="Smith T.C."/>
            <person name="Stanton J.D."/>
            <person name="Ullery H.E."/>
            <person name="Wilson R.J."/>
            <person name="Serrano M.G."/>
            <person name="Buck G."/>
            <person name="Lee V."/>
            <person name="Wang Y."/>
            <person name="Carvalho R."/>
            <person name="Voegtly L."/>
            <person name="Shi R."/>
            <person name="Duckworth R."/>
            <person name="Johnson A."/>
            <person name="Loviza R."/>
            <person name="Walstead R."/>
            <person name="Shah Z."/>
            <person name="Kiflezghi M."/>
            <person name="Wade K."/>
            <person name="Ball S.L."/>
            <person name="Bradley K.W."/>
            <person name="Asai D.J."/>
            <person name="Bowman C.A."/>
            <person name="Russell D.A."/>
            <person name="Pope W.H."/>
            <person name="Jacobs-Sera D."/>
            <person name="Hendrix R.W."/>
            <person name="Hatfull G.F."/>
        </authorList>
    </citation>
    <scope>NUCLEOTIDE SEQUENCE [LARGE SCALE GENOMIC DNA]</scope>
    <source>
        <strain evidence="2 3">DSM 27648</strain>
    </source>
</reference>
<evidence type="ECO:0000256" key="1">
    <source>
        <dbReference type="SAM" id="MobiDB-lite"/>
    </source>
</evidence>
<organism evidence="2 3">
    <name type="scientific">Labilithrix luteola</name>
    <dbReference type="NCBI Taxonomy" id="1391654"/>
    <lineage>
        <taxon>Bacteria</taxon>
        <taxon>Pseudomonadati</taxon>
        <taxon>Myxococcota</taxon>
        <taxon>Polyangia</taxon>
        <taxon>Polyangiales</taxon>
        <taxon>Labilitrichaceae</taxon>
        <taxon>Labilithrix</taxon>
    </lineage>
</organism>
<name>A0A0K1Q0G2_9BACT</name>
<protein>
    <submittedName>
        <fullName evidence="2">Uncharacterized protein</fullName>
    </submittedName>
</protein>
<proteinExistence type="predicted"/>
<evidence type="ECO:0000313" key="2">
    <source>
        <dbReference type="EMBL" id="AKU98904.1"/>
    </source>
</evidence>
<dbReference type="RefSeq" id="WP_146650016.1">
    <property type="nucleotide sequence ID" value="NZ_CP012333.1"/>
</dbReference>
<evidence type="ECO:0000313" key="3">
    <source>
        <dbReference type="Proteomes" id="UP000064967"/>
    </source>
</evidence>
<dbReference type="EMBL" id="CP012333">
    <property type="protein sequence ID" value="AKU98904.1"/>
    <property type="molecule type" value="Genomic_DNA"/>
</dbReference>
<sequence length="73" mass="7568">MSFRIILVDPTGDVVLDGRSVLHENAAPAVMQAPAPIEESASDSEPPTLRSAESGFFPTKILDGAAKSKTSAA</sequence>
<accession>A0A0K1Q0G2</accession>
<dbReference type="Proteomes" id="UP000064967">
    <property type="component" value="Chromosome"/>
</dbReference>
<feature type="region of interest" description="Disordered" evidence="1">
    <location>
        <begin position="34"/>
        <end position="55"/>
    </location>
</feature>
<gene>
    <name evidence="2" type="ORF">AKJ09_05568</name>
</gene>
<dbReference type="AlphaFoldDB" id="A0A0K1Q0G2"/>
<keyword evidence="3" id="KW-1185">Reference proteome</keyword>
<dbReference type="STRING" id="1391654.AKJ09_05568"/>